<keyword evidence="3" id="KW-1185">Reference proteome</keyword>
<gene>
    <name evidence="2" type="ORF">F0U83_14080</name>
</gene>
<name>A0A5P1RER0_9GAMM</name>
<dbReference type="InterPro" id="IPR010727">
    <property type="entry name" value="DUF1302"/>
</dbReference>
<dbReference type="RefSeq" id="WP_138987871.1">
    <property type="nucleotide sequence ID" value="NZ_CP043869.1"/>
</dbReference>
<evidence type="ECO:0000256" key="1">
    <source>
        <dbReference type="SAM" id="MobiDB-lite"/>
    </source>
</evidence>
<evidence type="ECO:0000313" key="3">
    <source>
        <dbReference type="Proteomes" id="UP000324760"/>
    </source>
</evidence>
<dbReference type="EMBL" id="CP043869">
    <property type="protein sequence ID" value="QEQ97756.1"/>
    <property type="molecule type" value="Genomic_DNA"/>
</dbReference>
<feature type="region of interest" description="Disordered" evidence="1">
    <location>
        <begin position="67"/>
        <end position="88"/>
    </location>
</feature>
<dbReference type="KEGG" id="ncu:F0U83_14080"/>
<dbReference type="Proteomes" id="UP000324760">
    <property type="component" value="Chromosome"/>
</dbReference>
<dbReference type="Pfam" id="PF06980">
    <property type="entry name" value="DUF1302"/>
    <property type="match status" value="1"/>
</dbReference>
<organism evidence="2 3">
    <name type="scientific">Neptunomonas concharum</name>
    <dbReference type="NCBI Taxonomy" id="1031538"/>
    <lineage>
        <taxon>Bacteria</taxon>
        <taxon>Pseudomonadati</taxon>
        <taxon>Pseudomonadota</taxon>
        <taxon>Gammaproteobacteria</taxon>
        <taxon>Oceanospirillales</taxon>
        <taxon>Oceanospirillaceae</taxon>
        <taxon>Neptunomonas</taxon>
    </lineage>
</organism>
<sequence>MAIKNTRVNNSALLPTRVLKRKFFPALLAATLAGQAHGVEFQLGEIDGRFDSQLSVGASWRLNDPDSDLFSEPNGGTGKGSGSFDDGNQNFKKGETFSKIFKGTHELSLSYQNFGAFVRGKYWADFELKDGDRAHGHTGNGYIPGSELNDDGFNDFAKFSGAELLDAYIYGNFELGDKPLDLRLGRQVVNWGESTFIQGGINVINPFDVSAFRRPGSEVKEGLLPVNMAFASLGLTDNLSVEAFYQLGWEPTVEDGCGTYFSANDFAAEGCNGIRVDSGAFNGVPDSLYFNGVAGTSPWNLTGTSPVVARDSNGVREAKDGGQFGLAARYLAEDLNDTEFGFYFAKYHSRLPIVSGIKTDTNMAALGAALTPGVTAQVTQQFIAAGQDVTNPAVQAAIASTVSGTVTRIVQGTAPFNSRYFTEYPEDIKMLGFSWNTNIGELAWSGEISHKQDVPIQLNGPMLVASMLTLGTQPGNPANGAVVPVGSAGLGDEVHGYKTFSVTQAQSTVIKTLNNVMGASRLALIGELGWTHIHDFDESAEALKFGRSGVFGYTPGDNDGFVTQDSFGYVVRAALSYPNAFAGVNLTPQISFKHGISGYGPQPGAAFNEGQKSINLSLTADYLERYSAQLSYTNFFGGDFNELADRDFISLSASVSF</sequence>
<evidence type="ECO:0000313" key="2">
    <source>
        <dbReference type="EMBL" id="QEQ97756.1"/>
    </source>
</evidence>
<reference evidence="2 3" key="1">
    <citation type="journal article" date="2019" name="Biochem. Eng. J.">
        <title>Metabolic engineering of the marine bacteria Neptunomonas concharum for the production of acetoin and meso-2,3-butanediol from acetate.</title>
        <authorList>
            <person name="Li W."/>
            <person name="Pu N."/>
            <person name="Liu C.-X."/>
            <person name="Yuan Q.-P."/>
            <person name="Li Z.-J."/>
        </authorList>
    </citation>
    <scope>NUCLEOTIDE SEQUENCE [LARGE SCALE GENOMIC DNA]</scope>
    <source>
        <strain evidence="2 3">JCM17730</strain>
    </source>
</reference>
<proteinExistence type="predicted"/>
<accession>A0A5P1RER0</accession>
<protein>
    <submittedName>
        <fullName evidence="2">DUF1302 domain-containing protein</fullName>
    </submittedName>
</protein>
<dbReference type="AlphaFoldDB" id="A0A5P1RER0"/>
<dbReference type="OrthoDB" id="7000272at2"/>